<dbReference type="AlphaFoldDB" id="A0A8X7CAC4"/>
<keyword evidence="2" id="KW-1185">Reference proteome</keyword>
<sequence length="119" mass="13781">MDDCLSGSSELTEFETLQLELKQLLQRGRMTLHKWSTNLSPTTEQEEFLLDRNSEEIQVKTLGMIWNNIRDTFTYKANVSLNRNYTKRDVLSQIVRIYDPFGLLGLDSVNYSSISLTVL</sequence>
<dbReference type="Proteomes" id="UP000886998">
    <property type="component" value="Unassembled WGS sequence"/>
</dbReference>
<evidence type="ECO:0000313" key="1">
    <source>
        <dbReference type="EMBL" id="GFY61968.1"/>
    </source>
</evidence>
<gene>
    <name evidence="1" type="primary">AVEN_96237_1</name>
    <name evidence="1" type="ORF">TNIN_282571</name>
</gene>
<name>A0A8X7CAC4_9ARAC</name>
<evidence type="ECO:0000313" key="2">
    <source>
        <dbReference type="Proteomes" id="UP000886998"/>
    </source>
</evidence>
<dbReference type="PANTHER" id="PTHR47331">
    <property type="entry name" value="PHD-TYPE DOMAIN-CONTAINING PROTEIN"/>
    <property type="match status" value="1"/>
</dbReference>
<dbReference type="EMBL" id="BMAV01013982">
    <property type="protein sequence ID" value="GFY61968.1"/>
    <property type="molecule type" value="Genomic_DNA"/>
</dbReference>
<proteinExistence type="predicted"/>
<dbReference type="OrthoDB" id="6433434at2759"/>
<protein>
    <submittedName>
        <fullName evidence="1">Uncharacterized protein</fullName>
    </submittedName>
</protein>
<accession>A0A8X7CAC4</accession>
<organism evidence="1 2">
    <name type="scientific">Trichonephila inaurata madagascariensis</name>
    <dbReference type="NCBI Taxonomy" id="2747483"/>
    <lineage>
        <taxon>Eukaryota</taxon>
        <taxon>Metazoa</taxon>
        <taxon>Ecdysozoa</taxon>
        <taxon>Arthropoda</taxon>
        <taxon>Chelicerata</taxon>
        <taxon>Arachnida</taxon>
        <taxon>Araneae</taxon>
        <taxon>Araneomorphae</taxon>
        <taxon>Entelegynae</taxon>
        <taxon>Araneoidea</taxon>
        <taxon>Nephilidae</taxon>
        <taxon>Trichonephila</taxon>
        <taxon>Trichonephila inaurata</taxon>
    </lineage>
</organism>
<comment type="caution">
    <text evidence="1">The sequence shown here is derived from an EMBL/GenBank/DDBJ whole genome shotgun (WGS) entry which is preliminary data.</text>
</comment>
<reference evidence="1" key="1">
    <citation type="submission" date="2020-08" db="EMBL/GenBank/DDBJ databases">
        <title>Multicomponent nature underlies the extraordinary mechanical properties of spider dragline silk.</title>
        <authorList>
            <person name="Kono N."/>
            <person name="Nakamura H."/>
            <person name="Mori M."/>
            <person name="Yoshida Y."/>
            <person name="Ohtoshi R."/>
            <person name="Malay A.D."/>
            <person name="Moran D.A.P."/>
            <person name="Tomita M."/>
            <person name="Numata K."/>
            <person name="Arakawa K."/>
        </authorList>
    </citation>
    <scope>NUCLEOTIDE SEQUENCE</scope>
</reference>